<proteinExistence type="predicted"/>
<accession>D7V0C5</accession>
<keyword evidence="1" id="KW-0472">Membrane</keyword>
<reference evidence="2" key="1">
    <citation type="submission" date="2010-06" db="EMBL/GenBank/DDBJ databases">
        <authorList>
            <person name="Muzny D."/>
            <person name="Qin X."/>
            <person name="Buhay C."/>
            <person name="Dugan-Rocha S."/>
            <person name="Ding Y."/>
            <person name="Chen G."/>
            <person name="Hawes A."/>
            <person name="Holder M."/>
            <person name="Jhangiani S."/>
            <person name="Johnson A."/>
            <person name="Khan Z."/>
            <person name="Li Z."/>
            <person name="Liu W."/>
            <person name="Liu X."/>
            <person name="Perez L."/>
            <person name="Shen H."/>
            <person name="Wang Q."/>
            <person name="Watt J."/>
            <person name="Xi L."/>
            <person name="Xin Y."/>
            <person name="Zhou J."/>
            <person name="Deng J."/>
            <person name="Jiang H."/>
            <person name="Liu Y."/>
            <person name="Qu J."/>
            <person name="Song X.-Z."/>
            <person name="Zhang L."/>
            <person name="Villasana D."/>
            <person name="Johnson A."/>
            <person name="Liu J."/>
            <person name="Liyanage D."/>
            <person name="Lorensuhewa L."/>
            <person name="Robinson T."/>
            <person name="Song A."/>
            <person name="Song B.-B."/>
            <person name="Dinh H."/>
            <person name="Thornton R."/>
            <person name="Coyle M."/>
            <person name="Francisco L."/>
            <person name="Jackson L."/>
            <person name="Javaid M."/>
            <person name="Korchina V."/>
            <person name="Kovar C."/>
            <person name="Mata R."/>
            <person name="Mathew T."/>
            <person name="Ngo R."/>
            <person name="Nguyen L."/>
            <person name="Nguyen N."/>
            <person name="Okwuonu G."/>
            <person name="Ongeri F."/>
            <person name="Pham C."/>
            <person name="Simmons D."/>
            <person name="Wilczek-Boney K."/>
            <person name="Hale W."/>
            <person name="Jakkamsetti A."/>
            <person name="Pham P."/>
            <person name="Ruth R."/>
            <person name="San Lucas F."/>
            <person name="Warren J."/>
            <person name="Zhang J."/>
            <person name="Zhao Z."/>
            <person name="Zhou C."/>
            <person name="Zhu D."/>
            <person name="Lee S."/>
            <person name="Bess C."/>
            <person name="Blankenburg K."/>
            <person name="Forbes L."/>
            <person name="Fu Q."/>
            <person name="Gubbala S."/>
            <person name="Hirani K."/>
            <person name="Jayaseelan J.C."/>
            <person name="Lara F."/>
            <person name="Munidasa M."/>
            <person name="Palculict T."/>
            <person name="Patil S."/>
            <person name="Pu L.-L."/>
            <person name="Saada N."/>
            <person name="Tang L."/>
            <person name="Weissenberger G."/>
            <person name="Zhu Y."/>
            <person name="Hemphill L."/>
            <person name="Shang Y."/>
            <person name="Youmans B."/>
            <person name="Ayvaz T."/>
            <person name="Ross M."/>
            <person name="Santibanez J."/>
            <person name="Aqrawi P."/>
            <person name="Gross S."/>
            <person name="Joshi V."/>
            <person name="Fowler G."/>
            <person name="Nazareth L."/>
            <person name="Reid J."/>
            <person name="Worley K."/>
            <person name="Petrosino J."/>
            <person name="Highlander S."/>
            <person name="Gibbs R."/>
        </authorList>
    </citation>
    <scope>NUCLEOTIDE SEQUENCE [LARGE SCALE GENOMIC DNA]</scope>
    <source>
        <strain evidence="2">DSM 20601</strain>
    </source>
</reference>
<evidence type="ECO:0000313" key="2">
    <source>
        <dbReference type="EMBL" id="EFI83018.1"/>
    </source>
</evidence>
<evidence type="ECO:0000313" key="3">
    <source>
        <dbReference type="Proteomes" id="UP000010119"/>
    </source>
</evidence>
<keyword evidence="1" id="KW-0812">Transmembrane</keyword>
<dbReference type="EMBL" id="ACCR02000005">
    <property type="protein sequence ID" value="EFI83018.1"/>
    <property type="molecule type" value="Genomic_DNA"/>
</dbReference>
<dbReference type="HOGENOM" id="CLU_178273_0_0_9"/>
<comment type="caution">
    <text evidence="2">The sequence shown here is derived from an EMBL/GenBank/DDBJ whole genome shotgun (WGS) entry which is preliminary data.</text>
</comment>
<dbReference type="STRING" id="525367.HMPREF0556_11703"/>
<protein>
    <submittedName>
        <fullName evidence="2">Uncharacterized protein</fullName>
    </submittedName>
</protein>
<organism evidence="2 3">
    <name type="scientific">Listeria grayi DSM 20601</name>
    <dbReference type="NCBI Taxonomy" id="525367"/>
    <lineage>
        <taxon>Bacteria</taxon>
        <taxon>Bacillati</taxon>
        <taxon>Bacillota</taxon>
        <taxon>Bacilli</taxon>
        <taxon>Bacillales</taxon>
        <taxon>Listeriaceae</taxon>
        <taxon>Listeria</taxon>
    </lineage>
</organism>
<keyword evidence="1" id="KW-1133">Transmembrane helix</keyword>
<gene>
    <name evidence="2" type="ORF">HMPREF0556_11703</name>
</gene>
<feature type="transmembrane region" description="Helical" evidence="1">
    <location>
        <begin position="17"/>
        <end position="39"/>
    </location>
</feature>
<dbReference type="Proteomes" id="UP000010119">
    <property type="component" value="Unassembled WGS sequence"/>
</dbReference>
<evidence type="ECO:0000256" key="1">
    <source>
        <dbReference type="SAM" id="Phobius"/>
    </source>
</evidence>
<dbReference type="AlphaFoldDB" id="D7V0C5"/>
<name>D7V0C5_LISGR</name>
<sequence>MKNEGVKVRKPIHMDGYIFSLIKILVVLGALAGISYFLVKKNRQSARLRKSENGKILLQDTLYVSNQLKVLLLEVEGQKVMTVISNNNVQTTPLTNKANTDEKFSEMLSKEERKVNV</sequence>
<keyword evidence="3" id="KW-1185">Reference proteome</keyword>
<dbReference type="eggNOG" id="ENOG502ZSZY">
    <property type="taxonomic scope" value="Bacteria"/>
</dbReference>